<dbReference type="EMBL" id="FUWZ01000004">
    <property type="protein sequence ID" value="SKA38413.1"/>
    <property type="molecule type" value="Genomic_DNA"/>
</dbReference>
<dbReference type="GO" id="GO:0046872">
    <property type="term" value="F:metal ion binding"/>
    <property type="evidence" value="ECO:0007669"/>
    <property type="project" value="UniProtKB-KW"/>
</dbReference>
<dbReference type="GO" id="GO:0010333">
    <property type="term" value="F:terpene synthase activity"/>
    <property type="evidence" value="ECO:0007669"/>
    <property type="project" value="InterPro"/>
</dbReference>
<dbReference type="Gene3D" id="1.10.600.10">
    <property type="entry name" value="Farnesyl Diphosphate Synthase"/>
    <property type="match status" value="1"/>
</dbReference>
<dbReference type="RefSeq" id="WP_143313099.1">
    <property type="nucleotide sequence ID" value="NZ_FUWZ01000004.1"/>
</dbReference>
<dbReference type="PANTHER" id="PTHR35201:SF4">
    <property type="entry name" value="BETA-PINACENE SYNTHASE-RELATED"/>
    <property type="match status" value="1"/>
</dbReference>
<reference evidence="3" key="1">
    <citation type="submission" date="2017-02" db="EMBL/GenBank/DDBJ databases">
        <authorList>
            <person name="Varghese N."/>
            <person name="Submissions S."/>
        </authorList>
    </citation>
    <scope>NUCLEOTIDE SEQUENCE [LARGE SCALE GENOMIC DNA]</scope>
    <source>
        <strain evidence="3">DSM 22224</strain>
    </source>
</reference>
<dbReference type="STRING" id="634771.SAMN04488128_104432"/>
<accession>A0A1T4TDA0</accession>
<keyword evidence="1" id="KW-0456">Lyase</keyword>
<dbReference type="SFLD" id="SFLDS00005">
    <property type="entry name" value="Isoprenoid_Synthase_Type_I"/>
    <property type="match status" value="1"/>
</dbReference>
<dbReference type="SUPFAM" id="SSF48576">
    <property type="entry name" value="Terpenoid synthases"/>
    <property type="match status" value="1"/>
</dbReference>
<evidence type="ECO:0000313" key="2">
    <source>
        <dbReference type="EMBL" id="SKA38413.1"/>
    </source>
</evidence>
<keyword evidence="1" id="KW-0479">Metal-binding</keyword>
<evidence type="ECO:0000256" key="1">
    <source>
        <dbReference type="RuleBase" id="RU366034"/>
    </source>
</evidence>
<keyword evidence="1" id="KW-0460">Magnesium</keyword>
<gene>
    <name evidence="2" type="ORF">SAMN04488128_104432</name>
</gene>
<dbReference type="EC" id="4.2.3.-" evidence="1"/>
<organism evidence="2 3">
    <name type="scientific">Chitinophaga eiseniae</name>
    <dbReference type="NCBI Taxonomy" id="634771"/>
    <lineage>
        <taxon>Bacteria</taxon>
        <taxon>Pseudomonadati</taxon>
        <taxon>Bacteroidota</taxon>
        <taxon>Chitinophagia</taxon>
        <taxon>Chitinophagales</taxon>
        <taxon>Chitinophagaceae</taxon>
        <taxon>Chitinophaga</taxon>
    </lineage>
</organism>
<dbReference type="Pfam" id="PF19086">
    <property type="entry name" value="Terpene_syn_C_2"/>
    <property type="match status" value="1"/>
</dbReference>
<dbReference type="InterPro" id="IPR034686">
    <property type="entry name" value="Terpene_cyclase-like_2"/>
</dbReference>
<evidence type="ECO:0000313" key="3">
    <source>
        <dbReference type="Proteomes" id="UP000190367"/>
    </source>
</evidence>
<keyword evidence="3" id="KW-1185">Reference proteome</keyword>
<dbReference type="PANTHER" id="PTHR35201">
    <property type="entry name" value="TERPENE SYNTHASE"/>
    <property type="match status" value="1"/>
</dbReference>
<dbReference type="InterPro" id="IPR008949">
    <property type="entry name" value="Isoprenoid_synthase_dom_sf"/>
</dbReference>
<name>A0A1T4TDA0_9BACT</name>
<protein>
    <recommendedName>
        <fullName evidence="1">Terpene synthase</fullName>
        <ecNumber evidence="1">4.2.3.-</ecNumber>
    </recommendedName>
</protein>
<proteinExistence type="inferred from homology"/>
<comment type="cofactor">
    <cofactor evidence="1">
        <name>Mg(2+)</name>
        <dbReference type="ChEBI" id="CHEBI:18420"/>
    </cofactor>
</comment>
<dbReference type="SFLD" id="SFLDG01020">
    <property type="entry name" value="Terpene_Cyclase_Like_2"/>
    <property type="match status" value="1"/>
</dbReference>
<sequence>MNQTETTAKIVIPRLHCPFPTSVSPFVELVATNTFDFLHKYQLLDSPEEERYFARYKMAWMTCRTMPKANFELLCCIDNLYSWLFVLDEQLDHVKPSTAYIREENYLQQLIDGFSYVLKHKVSPIDNKFFHALADICVRLDALSRPSWQSQFLISVQATFEAAIWEAKNNKNREKHPTVAQYMHMRLFFSAANIGTDINELATGVWLPMYVLQHPDMVHLTALARRVVCWANDLFSLRKELEHGDEHNLVMMLKYHHNTTLEEAVLMAASIHDNEIGEFVSCRAAFPDFGEELNKRIQVYLDGLETMVAGFFYWSITDTPRYNPY</sequence>
<dbReference type="AlphaFoldDB" id="A0A1T4TDA0"/>
<comment type="similarity">
    <text evidence="1">Belongs to the terpene synthase family.</text>
</comment>
<dbReference type="OrthoDB" id="2989600at2"/>
<dbReference type="Proteomes" id="UP000190367">
    <property type="component" value="Unassembled WGS sequence"/>
</dbReference>